<dbReference type="PANTHER" id="PTHR43289">
    <property type="entry name" value="MITOGEN-ACTIVATED PROTEIN KINASE KINASE KINASE 20-RELATED"/>
    <property type="match status" value="1"/>
</dbReference>
<reference evidence="10 11" key="1">
    <citation type="submission" date="2024-10" db="EMBL/GenBank/DDBJ databases">
        <authorList>
            <person name="Cho J.-C."/>
        </authorList>
    </citation>
    <scope>NUCLEOTIDE SEQUENCE [LARGE SCALE GENOMIC DNA]</scope>
    <source>
        <strain evidence="10 11">KCTC29696</strain>
    </source>
</reference>
<feature type="compositionally biased region" description="Pro residues" evidence="8">
    <location>
        <begin position="354"/>
        <end position="365"/>
    </location>
</feature>
<evidence type="ECO:0000313" key="10">
    <source>
        <dbReference type="EMBL" id="MFH0252035.1"/>
    </source>
</evidence>
<dbReference type="Gene3D" id="1.10.510.10">
    <property type="entry name" value="Transferase(Phosphotransferase) domain 1"/>
    <property type="match status" value="1"/>
</dbReference>
<dbReference type="PROSITE" id="PS00107">
    <property type="entry name" value="PROTEIN_KINASE_ATP"/>
    <property type="match status" value="1"/>
</dbReference>
<keyword evidence="6 7" id="KW-0067">ATP-binding</keyword>
<feature type="binding site" evidence="7">
    <location>
        <position position="40"/>
    </location>
    <ligand>
        <name>ATP</name>
        <dbReference type="ChEBI" id="CHEBI:30616"/>
    </ligand>
</feature>
<dbReference type="EC" id="2.7.11.1" evidence="1"/>
<dbReference type="InterPro" id="IPR017441">
    <property type="entry name" value="Protein_kinase_ATP_BS"/>
</dbReference>
<feature type="compositionally biased region" description="Low complexity" evidence="8">
    <location>
        <begin position="340"/>
        <end position="353"/>
    </location>
</feature>
<name>A0ABW7I1J6_9ACTN</name>
<dbReference type="InterPro" id="IPR000719">
    <property type="entry name" value="Prot_kinase_dom"/>
</dbReference>
<evidence type="ECO:0000256" key="1">
    <source>
        <dbReference type="ARBA" id="ARBA00012513"/>
    </source>
</evidence>
<dbReference type="Proteomes" id="UP001607069">
    <property type="component" value="Unassembled WGS sequence"/>
</dbReference>
<evidence type="ECO:0000256" key="2">
    <source>
        <dbReference type="ARBA" id="ARBA00022527"/>
    </source>
</evidence>
<evidence type="ECO:0000256" key="8">
    <source>
        <dbReference type="SAM" id="MobiDB-lite"/>
    </source>
</evidence>
<dbReference type="EMBL" id="JBIHMK010000202">
    <property type="protein sequence ID" value="MFH0252035.1"/>
    <property type="molecule type" value="Genomic_DNA"/>
</dbReference>
<feature type="domain" description="Protein kinase" evidence="9">
    <location>
        <begin position="10"/>
        <end position="282"/>
    </location>
</feature>
<keyword evidence="4 7" id="KW-0547">Nucleotide-binding</keyword>
<dbReference type="Pfam" id="PF00069">
    <property type="entry name" value="Pkinase"/>
    <property type="match status" value="1"/>
</dbReference>
<dbReference type="CDD" id="cd14014">
    <property type="entry name" value="STKc_PknB_like"/>
    <property type="match status" value="1"/>
</dbReference>
<evidence type="ECO:0000313" key="11">
    <source>
        <dbReference type="Proteomes" id="UP001607069"/>
    </source>
</evidence>
<dbReference type="GO" id="GO:0004674">
    <property type="term" value="F:protein serine/threonine kinase activity"/>
    <property type="evidence" value="ECO:0007669"/>
    <property type="project" value="UniProtKB-EC"/>
</dbReference>
<dbReference type="SUPFAM" id="SSF56112">
    <property type="entry name" value="Protein kinase-like (PK-like)"/>
    <property type="match status" value="1"/>
</dbReference>
<keyword evidence="3 10" id="KW-0808">Transferase</keyword>
<dbReference type="RefSeq" id="WP_279951295.1">
    <property type="nucleotide sequence ID" value="NZ_BAABEN010000006.1"/>
</dbReference>
<keyword evidence="11" id="KW-1185">Reference proteome</keyword>
<dbReference type="PANTHER" id="PTHR43289:SF6">
    <property type="entry name" value="SERINE_THREONINE-PROTEIN KINASE NEKL-3"/>
    <property type="match status" value="1"/>
</dbReference>
<comment type="caution">
    <text evidence="10">The sequence shown here is derived from an EMBL/GenBank/DDBJ whole genome shotgun (WGS) entry which is preliminary data.</text>
</comment>
<proteinExistence type="predicted"/>
<protein>
    <recommendedName>
        <fullName evidence="1">non-specific serine/threonine protein kinase</fullName>
        <ecNumber evidence="1">2.7.11.1</ecNumber>
    </recommendedName>
</protein>
<dbReference type="InterPro" id="IPR011009">
    <property type="entry name" value="Kinase-like_dom_sf"/>
</dbReference>
<dbReference type="Gene3D" id="3.30.200.20">
    <property type="entry name" value="Phosphorylase Kinase, domain 1"/>
    <property type="match status" value="1"/>
</dbReference>
<evidence type="ECO:0000256" key="5">
    <source>
        <dbReference type="ARBA" id="ARBA00022777"/>
    </source>
</evidence>
<evidence type="ECO:0000256" key="3">
    <source>
        <dbReference type="ARBA" id="ARBA00022679"/>
    </source>
</evidence>
<organism evidence="10 11">
    <name type="scientific">Streptomyces chitinivorans</name>
    <dbReference type="NCBI Taxonomy" id="1257027"/>
    <lineage>
        <taxon>Bacteria</taxon>
        <taxon>Bacillati</taxon>
        <taxon>Actinomycetota</taxon>
        <taxon>Actinomycetes</taxon>
        <taxon>Kitasatosporales</taxon>
        <taxon>Streptomycetaceae</taxon>
        <taxon>Streptomyces</taxon>
    </lineage>
</organism>
<evidence type="ECO:0000259" key="9">
    <source>
        <dbReference type="PROSITE" id="PS50011"/>
    </source>
</evidence>
<keyword evidence="5 10" id="KW-0418">Kinase</keyword>
<gene>
    <name evidence="10" type="ORF">ACG5V6_27985</name>
</gene>
<dbReference type="SMART" id="SM00220">
    <property type="entry name" value="S_TKc"/>
    <property type="match status" value="1"/>
</dbReference>
<evidence type="ECO:0000256" key="7">
    <source>
        <dbReference type="PROSITE-ProRule" id="PRU10141"/>
    </source>
</evidence>
<evidence type="ECO:0000256" key="6">
    <source>
        <dbReference type="ARBA" id="ARBA00022840"/>
    </source>
</evidence>
<sequence>MNGRLISGRYQLTEPLGRGAMGQVWGGHDLGLGGRRVAVKLMHSGQVASLSGGTDPEELRERFERECRVTAQIDHPGLVAVHDAGRDGDELYLVMQRLEGSDLRDHLAEREPYPPQWAVAVAAQMCSALAAVHEVGIVHRDLKPGNAIVRPDGRVVILDLGIAAVRSAGDTTRLTRTGSLIGTPVYMAPEQAMGGSPVGPRSDLYALGVVLYELLTGQVPFDAPEPTGLLYKKLHHTPPRVRELRPDAPAELDALVWRLLDKEPEGRPADAHEVYAALAPLLPRPGQGGPALPLDPTRPFREPMAPWPPRGRAADPRPAPGPAPTVVVRPSAPPPGPGYGIPQPSAPGSLAGPGPAPGFGPPPPQADLGATLEEVRALLSSGHYTRVADLLGDALPAAVAEHGAHSPVVRSLRKQYATVLLDTGQYARALPEISRLAQEYTAERGPHDPVVVQLRQDEALCLERLGR</sequence>
<accession>A0ABW7I1J6</accession>
<feature type="region of interest" description="Disordered" evidence="8">
    <location>
        <begin position="281"/>
        <end position="368"/>
    </location>
</feature>
<keyword evidence="2" id="KW-0723">Serine/threonine-protein kinase</keyword>
<evidence type="ECO:0000256" key="4">
    <source>
        <dbReference type="ARBA" id="ARBA00022741"/>
    </source>
</evidence>
<dbReference type="PROSITE" id="PS50011">
    <property type="entry name" value="PROTEIN_KINASE_DOM"/>
    <property type="match status" value="1"/>
</dbReference>